<keyword evidence="15" id="KW-1185">Reference proteome</keyword>
<dbReference type="SUPFAM" id="SSF52058">
    <property type="entry name" value="L domain-like"/>
    <property type="match status" value="4"/>
</dbReference>
<dbReference type="InterPro" id="IPR000483">
    <property type="entry name" value="Cys-rich_flank_reg_C"/>
</dbReference>
<dbReference type="SMART" id="SM00013">
    <property type="entry name" value="LRRNT"/>
    <property type="match status" value="2"/>
</dbReference>
<comment type="similarity">
    <text evidence="2">Belongs to the Toll-like receptor family.</text>
</comment>
<dbReference type="InterPro" id="IPR001611">
    <property type="entry name" value="Leu-rich_rpt"/>
</dbReference>
<dbReference type="InterPro" id="IPR003591">
    <property type="entry name" value="Leu-rich_rpt_typical-subtyp"/>
</dbReference>
<keyword evidence="3" id="KW-0433">Leucine-rich repeat</keyword>
<dbReference type="Gene3D" id="3.40.50.10140">
    <property type="entry name" value="Toll/interleukin-1 receptor homology (TIR) domain"/>
    <property type="match status" value="2"/>
</dbReference>
<feature type="domain" description="TIR" evidence="13">
    <location>
        <begin position="813"/>
        <end position="948"/>
    </location>
</feature>
<feature type="domain" description="TIR" evidence="13">
    <location>
        <begin position="1741"/>
        <end position="1876"/>
    </location>
</feature>
<feature type="signal peptide" evidence="12">
    <location>
        <begin position="1"/>
        <end position="19"/>
    </location>
</feature>
<organism evidence="14 15">
    <name type="scientific">Acropora cervicornis</name>
    <name type="common">Staghorn coral</name>
    <dbReference type="NCBI Taxonomy" id="6130"/>
    <lineage>
        <taxon>Eukaryota</taxon>
        <taxon>Metazoa</taxon>
        <taxon>Cnidaria</taxon>
        <taxon>Anthozoa</taxon>
        <taxon>Hexacorallia</taxon>
        <taxon>Scleractinia</taxon>
        <taxon>Astrocoeniina</taxon>
        <taxon>Acroporidae</taxon>
        <taxon>Acropora</taxon>
    </lineage>
</organism>
<dbReference type="FunFam" id="3.80.10.10:FF:001164">
    <property type="entry name" value="GH01279p"/>
    <property type="match status" value="2"/>
</dbReference>
<evidence type="ECO:0000256" key="3">
    <source>
        <dbReference type="ARBA" id="ARBA00022614"/>
    </source>
</evidence>
<dbReference type="Pfam" id="PF13855">
    <property type="entry name" value="LRR_8"/>
    <property type="match status" value="5"/>
</dbReference>
<dbReference type="GO" id="GO:0005886">
    <property type="term" value="C:plasma membrane"/>
    <property type="evidence" value="ECO:0007669"/>
    <property type="project" value="TreeGrafter"/>
</dbReference>
<sequence>MGTDTILIVFLICAMTTSGLETKRFLDCDTSHCVSRKHQMSNFQSKSKTLKIQEIQCSIRTNQRGSKCVVDIHAVLTAVQTSQDTILYFMATCRTPVNITFKNSQNATKKNVISYLDLRSHCSISTSDISKWGNATDFRVFNMLDNAVLVNDNSVQLSNKSIPGLENISRLMLYKAQTKKIPEIFKKYSSWPSMAEIAFVDLQLTSIPTELKTTMPLIQSIILSHNNLTKPPDFPWYNDTLNLPRGLRRNTFYDLYYEDRKIVPPTIYPRYLDLSFNMIEDLPAHEFRGRLNFLYLKGNRLKSIGQDSFRRLNGVQMINVSHNNLQHLPSQLFRQLNDLLLLRLNFNQISNIPKELFNSQKQIKRIDLDHNKIKSIPKGLFSELNNMEKLHLQNNHITAIDEEAFATHSSSLSEIHLQNNKFTRLPISLLLLRQARHIDLSFNRLTFQDLDKTLAEMDDTFVSQFHDTHFLMRKSVTVIQISLAHNHFTTIDIAGMDQSRRIRFEYFLRVYEINMTGNPLLCDDKILGFVRWLKQWMQNNIGLRVVRPQQFSTWKCAAPMAIKDKPILSLREDQLRSNRNLSNCPKQCTCYVRSMDETVIVDCKEKDLVAMPRSLPDGQTELFLQSNNIREIPSYGYLENVTSLYLSHNEIERLDEKTIDRLKRIETLFIDSNKLTTLPRNIENVSFTKISLQHNFFRCNCKTKWMKQWLLREEAHVDNIENILCHSDHVQGKAISRLPDEEFLCLEGKNDKSQNLAEPPAFKITAYTLGGLLFVSLVAFAVGYKFRSEAKVFMYTHFNWHPFDRINDLDPNKPYDAFISFSGNDYEWICNTLCVRLENHDPPYKLCLHHRDFLVGAPIQQNIFHGIERSKRMIMILFKHFVRSEWCLLEFRAAHQKVLEDRINYLIIILFDDVDMAEVDDEIKLYMRTNTYLSVKNKWFWEKLFYALPQNTNRETDANDCHRSAHVNSTADEDNDLSIQMQGIQCNIQMNQTGSKCVVDIHAVLSAVKPSQNLMLYFVARCLTPVQITFSNYQNATNKNLISSLYLQGHCSISTSDMSNWGSATDFRFFFLMENAVHVNDNSVKMSNRSIPGLENIRSLTFYKTKPKKIPEIFKKYSWPRMAEIFFANLQLTSIPKELKATMPLLQSLELSSNNLTKPPDFPWCNNTLSRPWGLSRKPTFNDHYTIVPPTIYPRYLDLSFNKIENLSAHEFRGLLHILNLKGNRLNLIGRDSFRRLKGVQMIDLSHNNLQHLPSQLFCQLKDLLQLRLDFNQISNIPTEIFKSQKQIKRIDLDHNKVTSIPKGLFSKLKKMEVLHVENNQITTIDEEAFAIDSTSLREIHLQNNKITRVPRSLLLLRHARHIDLSFNRLTFQDLDKTIAELDVAKFIYQHHESASSPELRLPESVNQMNFAYNNFTTIDIAGMNQSGRSMFEYFLRVYEIDMTGNPLLCDGKILDFIRWLKQWMQNNNGLRVVRPKQFSTWKCAAPMAIKDKPILSVREDQFISKRDLSNCPKECTCYVRSAQGTVIVDCKEKDLVTMPRSLPDGQTELFLQSNDIREIPSYGYLENVTSFYLSHNQIERLDEKTIDRLKRIQVLFIDSNKLTTLPRNIENISFTKISLQHNFFRCDCKTKWMKQWLLREEAHIDNIENILCHSNHVQGKVISRLPDEKFVCLEGENDTSQNPAEPPAFKITAYTLGCLFPMFLVAFAVGYKFRSEAKVFMYTHFNWHPFDRIKDSDPNKIYDAFVSFSGNDYEWISNTLCVRLENHDPPYKLCLHHRDFLVGAPIQHNIFNGIEKSKRMIMILSKHFVKSEWCLLEFRAAHQKVLEDRINYLIIILFDDVDMAEVDDEIKLYMRTNTYLSVKNKWFWEKLFYALPQNSNRETEAKDCHRSAYVNSTAKEDYDLSSEGAKV</sequence>
<comment type="subcellular location">
    <subcellularLocation>
        <location evidence="1">Membrane</location>
        <topology evidence="1">Single-pass type I membrane protein</topology>
    </subcellularLocation>
</comment>
<dbReference type="SMART" id="SM00364">
    <property type="entry name" value="LRR_BAC"/>
    <property type="match status" value="10"/>
</dbReference>
<evidence type="ECO:0000259" key="13">
    <source>
        <dbReference type="PROSITE" id="PS50104"/>
    </source>
</evidence>
<evidence type="ECO:0000313" key="15">
    <source>
        <dbReference type="Proteomes" id="UP001249851"/>
    </source>
</evidence>
<keyword evidence="4 11" id="KW-0812">Transmembrane</keyword>
<comment type="caution">
    <text evidence="14">The sequence shown here is derived from an EMBL/GenBank/DDBJ whole genome shotgun (WGS) entry which is preliminary data.</text>
</comment>
<dbReference type="Proteomes" id="UP001249851">
    <property type="component" value="Unassembled WGS sequence"/>
</dbReference>
<keyword evidence="8 11" id="KW-0472">Membrane</keyword>
<accession>A0AAD9UVQ8</accession>
<dbReference type="PANTHER" id="PTHR24365:SF541">
    <property type="entry name" value="PROTEIN TOLL-RELATED"/>
    <property type="match status" value="1"/>
</dbReference>
<dbReference type="InterPro" id="IPR000157">
    <property type="entry name" value="TIR_dom"/>
</dbReference>
<evidence type="ECO:0000313" key="14">
    <source>
        <dbReference type="EMBL" id="KAK2551718.1"/>
    </source>
</evidence>
<dbReference type="PANTHER" id="PTHR24365">
    <property type="entry name" value="TOLL-LIKE RECEPTOR"/>
    <property type="match status" value="1"/>
</dbReference>
<keyword evidence="6" id="KW-0677">Repeat</keyword>
<keyword evidence="7 11" id="KW-1133">Transmembrane helix</keyword>
<dbReference type="SMART" id="SM00365">
    <property type="entry name" value="LRR_SD22"/>
    <property type="match status" value="9"/>
</dbReference>
<dbReference type="Pfam" id="PF01582">
    <property type="entry name" value="TIR"/>
    <property type="match status" value="2"/>
</dbReference>
<protein>
    <submittedName>
        <fullName evidence="14">Protein toll</fullName>
    </submittedName>
</protein>
<dbReference type="PROSITE" id="PS51450">
    <property type="entry name" value="LRR"/>
    <property type="match status" value="1"/>
</dbReference>
<evidence type="ECO:0000256" key="6">
    <source>
        <dbReference type="ARBA" id="ARBA00022737"/>
    </source>
</evidence>
<reference evidence="14" key="1">
    <citation type="journal article" date="2023" name="G3 (Bethesda)">
        <title>Whole genome assembly and annotation of the endangered Caribbean coral Acropora cervicornis.</title>
        <authorList>
            <person name="Selwyn J.D."/>
            <person name="Vollmer S.V."/>
        </authorList>
    </citation>
    <scope>NUCLEOTIDE SEQUENCE</scope>
    <source>
        <strain evidence="14">K2</strain>
    </source>
</reference>
<dbReference type="InterPro" id="IPR032675">
    <property type="entry name" value="LRR_dom_sf"/>
</dbReference>
<keyword evidence="5 12" id="KW-0732">Signal</keyword>
<proteinExistence type="inferred from homology"/>
<evidence type="ECO:0000256" key="8">
    <source>
        <dbReference type="ARBA" id="ARBA00023136"/>
    </source>
</evidence>
<evidence type="ECO:0000256" key="11">
    <source>
        <dbReference type="SAM" id="Phobius"/>
    </source>
</evidence>
<feature type="chain" id="PRO_5041979131" evidence="12">
    <location>
        <begin position="20"/>
        <end position="1912"/>
    </location>
</feature>
<dbReference type="Gene3D" id="3.80.10.10">
    <property type="entry name" value="Ribonuclease Inhibitor"/>
    <property type="match status" value="7"/>
</dbReference>
<dbReference type="EMBL" id="JARQWQ010000094">
    <property type="protein sequence ID" value="KAK2551718.1"/>
    <property type="molecule type" value="Genomic_DNA"/>
</dbReference>
<evidence type="ECO:0000256" key="10">
    <source>
        <dbReference type="ARBA" id="ARBA00023180"/>
    </source>
</evidence>
<reference evidence="14" key="2">
    <citation type="journal article" date="2023" name="Science">
        <title>Genomic signatures of disease resistance in endangered staghorn corals.</title>
        <authorList>
            <person name="Vollmer S.V."/>
            <person name="Selwyn J.D."/>
            <person name="Despard B.A."/>
            <person name="Roesel C.L."/>
        </authorList>
    </citation>
    <scope>NUCLEOTIDE SEQUENCE</scope>
    <source>
        <strain evidence="14">K2</strain>
    </source>
</reference>
<dbReference type="GO" id="GO:0038023">
    <property type="term" value="F:signaling receptor activity"/>
    <property type="evidence" value="ECO:0007669"/>
    <property type="project" value="TreeGrafter"/>
</dbReference>
<dbReference type="GO" id="GO:0007165">
    <property type="term" value="P:signal transduction"/>
    <property type="evidence" value="ECO:0007669"/>
    <property type="project" value="InterPro"/>
</dbReference>
<dbReference type="SMART" id="SM00255">
    <property type="entry name" value="TIR"/>
    <property type="match status" value="2"/>
</dbReference>
<dbReference type="InterPro" id="IPR000372">
    <property type="entry name" value="LRRNT"/>
</dbReference>
<evidence type="ECO:0000256" key="9">
    <source>
        <dbReference type="ARBA" id="ARBA00023170"/>
    </source>
</evidence>
<dbReference type="FunFam" id="3.40.50.10140:FF:000026">
    <property type="entry name" value="Toll-like receptor 2"/>
    <property type="match status" value="2"/>
</dbReference>
<keyword evidence="9" id="KW-0675">Receptor</keyword>
<keyword evidence="10" id="KW-0325">Glycoprotein</keyword>
<feature type="transmembrane region" description="Helical" evidence="11">
    <location>
        <begin position="1692"/>
        <end position="1712"/>
    </location>
</feature>
<name>A0AAD9UVQ8_ACRCE</name>
<dbReference type="SMART" id="SM00082">
    <property type="entry name" value="LRRCT"/>
    <property type="match status" value="4"/>
</dbReference>
<dbReference type="PRINTS" id="PR01537">
    <property type="entry name" value="INTRLKN1R1F"/>
</dbReference>
<evidence type="ECO:0000256" key="12">
    <source>
        <dbReference type="SAM" id="SignalP"/>
    </source>
</evidence>
<evidence type="ECO:0000256" key="5">
    <source>
        <dbReference type="ARBA" id="ARBA00022729"/>
    </source>
</evidence>
<evidence type="ECO:0000256" key="4">
    <source>
        <dbReference type="ARBA" id="ARBA00022692"/>
    </source>
</evidence>
<evidence type="ECO:0000256" key="2">
    <source>
        <dbReference type="ARBA" id="ARBA00009634"/>
    </source>
</evidence>
<evidence type="ECO:0000256" key="1">
    <source>
        <dbReference type="ARBA" id="ARBA00004479"/>
    </source>
</evidence>
<dbReference type="SUPFAM" id="SSF52200">
    <property type="entry name" value="Toll/Interleukin receptor TIR domain"/>
    <property type="match status" value="2"/>
</dbReference>
<gene>
    <name evidence="14" type="ORF">P5673_027318</name>
</gene>
<dbReference type="SMART" id="SM00369">
    <property type="entry name" value="LRR_TYP"/>
    <property type="match status" value="18"/>
</dbReference>
<dbReference type="PROSITE" id="PS50104">
    <property type="entry name" value="TIR"/>
    <property type="match status" value="2"/>
</dbReference>
<dbReference type="InterPro" id="IPR035897">
    <property type="entry name" value="Toll_tir_struct_dom_sf"/>
</dbReference>
<evidence type="ECO:0000256" key="7">
    <source>
        <dbReference type="ARBA" id="ARBA00022989"/>
    </source>
</evidence>